<evidence type="ECO:0000256" key="1">
    <source>
        <dbReference type="ARBA" id="ARBA00022737"/>
    </source>
</evidence>
<dbReference type="PRINTS" id="PR01415">
    <property type="entry name" value="ANKYRIN"/>
</dbReference>
<dbReference type="KEGG" id="pbk:Back11_43100"/>
<name>A0A3G9J3N5_9BACL</name>
<evidence type="ECO:0000256" key="2">
    <source>
        <dbReference type="ARBA" id="ARBA00023043"/>
    </source>
</evidence>
<dbReference type="PROSITE" id="PS50297">
    <property type="entry name" value="ANK_REP_REGION"/>
    <property type="match status" value="3"/>
</dbReference>
<dbReference type="Pfam" id="PF00023">
    <property type="entry name" value="Ank"/>
    <property type="match status" value="1"/>
</dbReference>
<sequence length="284" mass="30791">MPPKKQSVVISIRLDDLSLKAVDLLVESGLETNRSRAVSHFINVGIQSSEELLKKAQLLADRVHQLRNEMIDAVKINNLERVTELLGQDATLVNASNSKGETAVLMAAYYRANEVRELLVGKGAELTIFEACAVGHTGRVKELLSQSPDLIHSCSTDGYTLLGLAAHFGNEETVKLLLEHGADINAQSSDGNLNNMAIHAAIAGNYEHVVEILINYGADVNAKCEGKWRPGFSPLHVAAYFGRESIAKLLLHHHADKSALTDTGDTASLLAQIKGHQELALLLH</sequence>
<accession>A0A3G9J3N5</accession>
<proteinExistence type="predicted"/>
<dbReference type="PANTHER" id="PTHR24189:SF50">
    <property type="entry name" value="ANKYRIN REPEAT AND SOCS BOX PROTEIN 2"/>
    <property type="match status" value="1"/>
</dbReference>
<dbReference type="PANTHER" id="PTHR24189">
    <property type="entry name" value="MYOTROPHIN"/>
    <property type="match status" value="1"/>
</dbReference>
<dbReference type="RefSeq" id="WP_125661880.1">
    <property type="nucleotide sequence ID" value="NZ_AP019308.1"/>
</dbReference>
<dbReference type="Gene3D" id="1.25.40.20">
    <property type="entry name" value="Ankyrin repeat-containing domain"/>
    <property type="match status" value="2"/>
</dbReference>
<protein>
    <submittedName>
        <fullName evidence="3">Uncharacterized protein</fullName>
    </submittedName>
</protein>
<dbReference type="AlphaFoldDB" id="A0A3G9J3N5"/>
<keyword evidence="2" id="KW-0040">ANK repeat</keyword>
<keyword evidence="1" id="KW-0677">Repeat</keyword>
<dbReference type="SUPFAM" id="SSF48403">
    <property type="entry name" value="Ankyrin repeat"/>
    <property type="match status" value="1"/>
</dbReference>
<dbReference type="PROSITE" id="PS50088">
    <property type="entry name" value="ANK_REPEAT"/>
    <property type="match status" value="3"/>
</dbReference>
<dbReference type="InterPro" id="IPR036770">
    <property type="entry name" value="Ankyrin_rpt-contain_sf"/>
</dbReference>
<dbReference type="InterPro" id="IPR002110">
    <property type="entry name" value="Ankyrin_rpt"/>
</dbReference>
<dbReference type="InterPro" id="IPR050745">
    <property type="entry name" value="Multifunctional_regulatory"/>
</dbReference>
<evidence type="ECO:0000313" key="3">
    <source>
        <dbReference type="EMBL" id="BBH22965.1"/>
    </source>
</evidence>
<dbReference type="OrthoDB" id="5622506at2"/>
<organism evidence="3 4">
    <name type="scientific">Paenibacillus baekrokdamisoli</name>
    <dbReference type="NCBI Taxonomy" id="1712516"/>
    <lineage>
        <taxon>Bacteria</taxon>
        <taxon>Bacillati</taxon>
        <taxon>Bacillota</taxon>
        <taxon>Bacilli</taxon>
        <taxon>Bacillales</taxon>
        <taxon>Paenibacillaceae</taxon>
        <taxon>Paenibacillus</taxon>
    </lineage>
</organism>
<gene>
    <name evidence="3" type="ORF">Back11_43100</name>
</gene>
<keyword evidence="4" id="KW-1185">Reference proteome</keyword>
<dbReference type="Pfam" id="PF12796">
    <property type="entry name" value="Ank_2"/>
    <property type="match status" value="1"/>
</dbReference>
<dbReference type="SMART" id="SM00248">
    <property type="entry name" value="ANK"/>
    <property type="match status" value="5"/>
</dbReference>
<evidence type="ECO:0000313" key="4">
    <source>
        <dbReference type="Proteomes" id="UP000275368"/>
    </source>
</evidence>
<dbReference type="Proteomes" id="UP000275368">
    <property type="component" value="Chromosome"/>
</dbReference>
<dbReference type="EMBL" id="AP019308">
    <property type="protein sequence ID" value="BBH22965.1"/>
    <property type="molecule type" value="Genomic_DNA"/>
</dbReference>
<reference evidence="3 4" key="1">
    <citation type="submission" date="2018-11" db="EMBL/GenBank/DDBJ databases">
        <title>Complete genome sequence of Paenibacillus baekrokdamisoli strain KCTC 33723.</title>
        <authorList>
            <person name="Kang S.W."/>
            <person name="Lee K.C."/>
            <person name="Kim K.K."/>
            <person name="Kim J.S."/>
            <person name="Kim D.S."/>
            <person name="Ko S.H."/>
            <person name="Yang S.H."/>
            <person name="Lee J.S."/>
        </authorList>
    </citation>
    <scope>NUCLEOTIDE SEQUENCE [LARGE SCALE GENOMIC DNA]</scope>
    <source>
        <strain evidence="3 4">KCTC 33723</strain>
    </source>
</reference>